<protein>
    <submittedName>
        <fullName evidence="1">Uncharacterized protein</fullName>
    </submittedName>
</protein>
<dbReference type="RefSeq" id="WP_281249608.1">
    <property type="nucleotide sequence ID" value="NZ_FOHX01000009.1"/>
</dbReference>
<gene>
    <name evidence="1" type="ORF">SAMN05421811_109182</name>
</gene>
<accession>A0A1I0KTC9</accession>
<dbReference type="Proteomes" id="UP000199361">
    <property type="component" value="Unassembled WGS sequence"/>
</dbReference>
<name>A0A1I0KTC9_9ACTN</name>
<organism evidence="1 2">
    <name type="scientific">Nonomuraea wenchangensis</name>
    <dbReference type="NCBI Taxonomy" id="568860"/>
    <lineage>
        <taxon>Bacteria</taxon>
        <taxon>Bacillati</taxon>
        <taxon>Actinomycetota</taxon>
        <taxon>Actinomycetes</taxon>
        <taxon>Streptosporangiales</taxon>
        <taxon>Streptosporangiaceae</taxon>
        <taxon>Nonomuraea</taxon>
    </lineage>
</organism>
<reference evidence="1 2" key="1">
    <citation type="submission" date="2016-10" db="EMBL/GenBank/DDBJ databases">
        <authorList>
            <person name="de Groot N.N."/>
        </authorList>
    </citation>
    <scope>NUCLEOTIDE SEQUENCE [LARGE SCALE GENOMIC DNA]</scope>
    <source>
        <strain evidence="1 2">CGMCC 4.5598</strain>
    </source>
</reference>
<dbReference type="AlphaFoldDB" id="A0A1I0KTC9"/>
<dbReference type="EMBL" id="FOHX01000009">
    <property type="protein sequence ID" value="SEU28409.1"/>
    <property type="molecule type" value="Genomic_DNA"/>
</dbReference>
<dbReference type="STRING" id="568860.SAMN05421811_109182"/>
<evidence type="ECO:0000313" key="2">
    <source>
        <dbReference type="Proteomes" id="UP000199361"/>
    </source>
</evidence>
<sequence length="41" mass="4334">MIAMILLIVMMAVTVAAMELITRCPVAGKESVESPTEIVGD</sequence>
<proteinExistence type="predicted"/>
<evidence type="ECO:0000313" key="1">
    <source>
        <dbReference type="EMBL" id="SEU28409.1"/>
    </source>
</evidence>
<keyword evidence="2" id="KW-1185">Reference proteome</keyword>